<dbReference type="GO" id="GO:0033554">
    <property type="term" value="P:cellular response to stress"/>
    <property type="evidence" value="ECO:0007669"/>
    <property type="project" value="TreeGrafter"/>
</dbReference>
<dbReference type="GO" id="GO:0045454">
    <property type="term" value="P:cell redox homeostasis"/>
    <property type="evidence" value="ECO:0007669"/>
    <property type="project" value="TreeGrafter"/>
</dbReference>
<dbReference type="PROSITE" id="PS51352">
    <property type="entry name" value="THIOREDOXIN_2"/>
    <property type="match status" value="1"/>
</dbReference>
<dbReference type="GO" id="GO:0006979">
    <property type="term" value="P:response to oxidative stress"/>
    <property type="evidence" value="ECO:0007669"/>
    <property type="project" value="TreeGrafter"/>
</dbReference>
<dbReference type="FunFam" id="3.40.30.10:FF:000011">
    <property type="entry name" value="Peroxiredoxin PRX1"/>
    <property type="match status" value="1"/>
</dbReference>
<dbReference type="PANTHER" id="PTHR10681">
    <property type="entry name" value="THIOREDOXIN PEROXIDASE"/>
    <property type="match status" value="1"/>
</dbReference>
<comment type="similarity">
    <text evidence="7">Belongs to the peroxiredoxin family. Prx6 subfamily.</text>
</comment>
<protein>
    <recommendedName>
        <fullName evidence="2">thioredoxin-dependent peroxiredoxin</fullName>
        <ecNumber evidence="2">1.11.1.24</ecNumber>
    </recommendedName>
</protein>
<dbReference type="InterPro" id="IPR000866">
    <property type="entry name" value="AhpC/TSA"/>
</dbReference>
<dbReference type="Pfam" id="PF00578">
    <property type="entry name" value="AhpC-TSA"/>
    <property type="match status" value="1"/>
</dbReference>
<comment type="caution">
    <text evidence="12">The sequence shown here is derived from an EMBL/GenBank/DDBJ whole genome shotgun (WGS) entry which is preliminary data.</text>
</comment>
<evidence type="ECO:0000256" key="9">
    <source>
        <dbReference type="PIRNR" id="PIRNR000239"/>
    </source>
</evidence>
<feature type="domain" description="Thioredoxin" evidence="11">
    <location>
        <begin position="2"/>
        <end position="166"/>
    </location>
</feature>
<dbReference type="InterPro" id="IPR013766">
    <property type="entry name" value="Thioredoxin_domain"/>
</dbReference>
<evidence type="ECO:0000313" key="12">
    <source>
        <dbReference type="EMBL" id="KAK4880537.1"/>
    </source>
</evidence>
<dbReference type="Gene3D" id="3.40.30.10">
    <property type="entry name" value="Glutaredoxin"/>
    <property type="match status" value="1"/>
</dbReference>
<dbReference type="AlphaFoldDB" id="A0AAN7PZD2"/>
<evidence type="ECO:0000256" key="5">
    <source>
        <dbReference type="ARBA" id="ARBA00023002"/>
    </source>
</evidence>
<keyword evidence="13" id="KW-1185">Reference proteome</keyword>
<dbReference type="Gene3D" id="3.30.1020.10">
    <property type="entry name" value="Antioxidant, Horf6, Chain A, domain2"/>
    <property type="match status" value="1"/>
</dbReference>
<reference evidence="13" key="1">
    <citation type="submission" date="2023-01" db="EMBL/GenBank/DDBJ databases">
        <title>Key to firefly adult light organ development and bioluminescence: homeobox transcription factors regulate luciferase expression and transportation to peroxisome.</title>
        <authorList>
            <person name="Fu X."/>
        </authorList>
    </citation>
    <scope>NUCLEOTIDE SEQUENCE [LARGE SCALE GENOMIC DNA]</scope>
</reference>
<keyword evidence="5 9" id="KW-0560">Oxidoreductase</keyword>
<evidence type="ECO:0000256" key="2">
    <source>
        <dbReference type="ARBA" id="ARBA00013017"/>
    </source>
</evidence>
<keyword evidence="6 9" id="KW-0676">Redox-active center</keyword>
<comment type="catalytic activity">
    <reaction evidence="8">
        <text>a hydroperoxide + [thioredoxin]-dithiol = an alcohol + [thioredoxin]-disulfide + H2O</text>
        <dbReference type="Rhea" id="RHEA:62620"/>
        <dbReference type="Rhea" id="RHEA-COMP:10698"/>
        <dbReference type="Rhea" id="RHEA-COMP:10700"/>
        <dbReference type="ChEBI" id="CHEBI:15377"/>
        <dbReference type="ChEBI" id="CHEBI:29950"/>
        <dbReference type="ChEBI" id="CHEBI:30879"/>
        <dbReference type="ChEBI" id="CHEBI:35924"/>
        <dbReference type="ChEBI" id="CHEBI:50058"/>
        <dbReference type="EC" id="1.11.1.24"/>
    </reaction>
</comment>
<name>A0AAN7PZD2_9COLE</name>
<dbReference type="GO" id="GO:0005829">
    <property type="term" value="C:cytosol"/>
    <property type="evidence" value="ECO:0007669"/>
    <property type="project" value="TreeGrafter"/>
</dbReference>
<dbReference type="SUPFAM" id="SSF52833">
    <property type="entry name" value="Thioredoxin-like"/>
    <property type="match status" value="1"/>
</dbReference>
<accession>A0AAN7PZD2</accession>
<dbReference type="InterPro" id="IPR019479">
    <property type="entry name" value="Peroxiredoxin_C"/>
</dbReference>
<comment type="similarity">
    <text evidence="1">Belongs to the peroxiredoxin family. AhpC/Prx1 subfamily.</text>
</comment>
<evidence type="ECO:0000256" key="10">
    <source>
        <dbReference type="PIRSR" id="PIRSR000239-1"/>
    </source>
</evidence>
<organism evidence="12 13">
    <name type="scientific">Aquatica leii</name>
    <dbReference type="NCBI Taxonomy" id="1421715"/>
    <lineage>
        <taxon>Eukaryota</taxon>
        <taxon>Metazoa</taxon>
        <taxon>Ecdysozoa</taxon>
        <taxon>Arthropoda</taxon>
        <taxon>Hexapoda</taxon>
        <taxon>Insecta</taxon>
        <taxon>Pterygota</taxon>
        <taxon>Neoptera</taxon>
        <taxon>Endopterygota</taxon>
        <taxon>Coleoptera</taxon>
        <taxon>Polyphaga</taxon>
        <taxon>Elateriformia</taxon>
        <taxon>Elateroidea</taxon>
        <taxon>Lampyridae</taxon>
        <taxon>Luciolinae</taxon>
        <taxon>Aquatica</taxon>
    </lineage>
</organism>
<evidence type="ECO:0000256" key="4">
    <source>
        <dbReference type="ARBA" id="ARBA00022862"/>
    </source>
</evidence>
<evidence type="ECO:0000256" key="8">
    <source>
        <dbReference type="ARBA" id="ARBA00049091"/>
    </source>
</evidence>
<dbReference type="InterPro" id="IPR050217">
    <property type="entry name" value="Peroxiredoxin"/>
</dbReference>
<feature type="active site" description="Cysteine sulfenic acid (-SOH) intermediate; for peroxidase activity" evidence="10">
    <location>
        <position position="44"/>
    </location>
</feature>
<dbReference type="GO" id="GO:0008379">
    <property type="term" value="F:thioredoxin peroxidase activity"/>
    <property type="evidence" value="ECO:0007669"/>
    <property type="project" value="TreeGrafter"/>
</dbReference>
<dbReference type="Pfam" id="PF10417">
    <property type="entry name" value="1-cysPrx_C"/>
    <property type="match status" value="1"/>
</dbReference>
<evidence type="ECO:0000256" key="1">
    <source>
        <dbReference type="ARBA" id="ARBA00009796"/>
    </source>
</evidence>
<keyword evidence="4 9" id="KW-0049">Antioxidant</keyword>
<sequence>MINVGELFPNFQANSTSGPIQFYDWMENSWCLFLSLHSNFTSVCTTELSGLIKTQQEFKKRNVKVITSACNSVDSHNQWIADIKSYANLQQTYNLPYPIIADDQRHLAIELGTIESNIMDSYGVCLSSRATFIIDPNKKLRFLSYYPVEIGRNFEEILRVIDALQLTDRCKIATPLNWKPGQTVMLQSNISEDKLLVKYPYLEITSLPSGKRYMKQIPQPIN</sequence>
<evidence type="ECO:0000313" key="13">
    <source>
        <dbReference type="Proteomes" id="UP001353858"/>
    </source>
</evidence>
<proteinExistence type="inferred from homology"/>
<gene>
    <name evidence="12" type="ORF">RN001_008683</name>
</gene>
<keyword evidence="3 9" id="KW-0575">Peroxidase</keyword>
<dbReference type="PIRSF" id="PIRSF000239">
    <property type="entry name" value="AHPC"/>
    <property type="match status" value="1"/>
</dbReference>
<dbReference type="EMBL" id="JARPUR010000003">
    <property type="protein sequence ID" value="KAK4880537.1"/>
    <property type="molecule type" value="Genomic_DNA"/>
</dbReference>
<dbReference type="InterPro" id="IPR036249">
    <property type="entry name" value="Thioredoxin-like_sf"/>
</dbReference>
<dbReference type="Proteomes" id="UP001353858">
    <property type="component" value="Unassembled WGS sequence"/>
</dbReference>
<dbReference type="PANTHER" id="PTHR10681:SF128">
    <property type="entry name" value="THIOREDOXIN-DEPENDENT PEROXIDE REDUCTASE, MITOCHONDRIAL"/>
    <property type="match status" value="1"/>
</dbReference>
<dbReference type="InterPro" id="IPR024706">
    <property type="entry name" value="Peroxiredoxin_AhpC-typ"/>
</dbReference>
<dbReference type="EC" id="1.11.1.24" evidence="2"/>
<dbReference type="GO" id="GO:0042744">
    <property type="term" value="P:hydrogen peroxide catabolic process"/>
    <property type="evidence" value="ECO:0007669"/>
    <property type="project" value="TreeGrafter"/>
</dbReference>
<comment type="function">
    <text evidence="9">Thiol-specific peroxidase that catalyzes the reduction of hydrogen peroxide and organic hydroperoxides to water and alcohols, respectively.</text>
</comment>
<evidence type="ECO:0000256" key="7">
    <source>
        <dbReference type="ARBA" id="ARBA00025719"/>
    </source>
</evidence>
<evidence type="ECO:0000256" key="6">
    <source>
        <dbReference type="ARBA" id="ARBA00023284"/>
    </source>
</evidence>
<evidence type="ECO:0000256" key="3">
    <source>
        <dbReference type="ARBA" id="ARBA00022559"/>
    </source>
</evidence>
<evidence type="ECO:0000259" key="11">
    <source>
        <dbReference type="PROSITE" id="PS51352"/>
    </source>
</evidence>